<keyword evidence="4" id="KW-0804">Transcription</keyword>
<gene>
    <name evidence="6" type="ORF">SAMN02745121_07546</name>
</gene>
<feature type="domain" description="HTH lysR-type" evidence="5">
    <location>
        <begin position="18"/>
        <end position="74"/>
    </location>
</feature>
<comment type="similarity">
    <text evidence="1">Belongs to the LysR transcriptional regulatory family.</text>
</comment>
<dbReference type="STRING" id="54.SAMN02745121_07546"/>
<dbReference type="CDD" id="cd05466">
    <property type="entry name" value="PBP2_LTTR_substrate"/>
    <property type="match status" value="1"/>
</dbReference>
<dbReference type="InterPro" id="IPR005119">
    <property type="entry name" value="LysR_subst-bd"/>
</dbReference>
<name>A0A1I2GVA3_9BACT</name>
<evidence type="ECO:0000259" key="5">
    <source>
        <dbReference type="PROSITE" id="PS50931"/>
    </source>
</evidence>
<dbReference type="GO" id="GO:0032993">
    <property type="term" value="C:protein-DNA complex"/>
    <property type="evidence" value="ECO:0007669"/>
    <property type="project" value="TreeGrafter"/>
</dbReference>
<dbReference type="AlphaFoldDB" id="A0A1I2GVA3"/>
<dbReference type="GO" id="GO:0003677">
    <property type="term" value="F:DNA binding"/>
    <property type="evidence" value="ECO:0007669"/>
    <property type="project" value="UniProtKB-KW"/>
</dbReference>
<evidence type="ECO:0000256" key="4">
    <source>
        <dbReference type="ARBA" id="ARBA00023163"/>
    </source>
</evidence>
<dbReference type="InterPro" id="IPR000847">
    <property type="entry name" value="LysR_HTH_N"/>
</dbReference>
<dbReference type="EMBL" id="FOMX01000035">
    <property type="protein sequence ID" value="SFF21372.1"/>
    <property type="molecule type" value="Genomic_DNA"/>
</dbReference>
<evidence type="ECO:0000313" key="7">
    <source>
        <dbReference type="Proteomes" id="UP000199400"/>
    </source>
</evidence>
<dbReference type="GO" id="GO:0003700">
    <property type="term" value="F:DNA-binding transcription factor activity"/>
    <property type="evidence" value="ECO:0007669"/>
    <property type="project" value="InterPro"/>
</dbReference>
<dbReference type="Gene3D" id="3.40.190.10">
    <property type="entry name" value="Periplasmic binding protein-like II"/>
    <property type="match status" value="2"/>
</dbReference>
<evidence type="ECO:0000256" key="1">
    <source>
        <dbReference type="ARBA" id="ARBA00009437"/>
    </source>
</evidence>
<dbReference type="Proteomes" id="UP000199400">
    <property type="component" value="Unassembled WGS sequence"/>
</dbReference>
<dbReference type="InterPro" id="IPR036390">
    <property type="entry name" value="WH_DNA-bd_sf"/>
</dbReference>
<reference evidence="7" key="1">
    <citation type="submission" date="2016-10" db="EMBL/GenBank/DDBJ databases">
        <authorList>
            <person name="Varghese N."/>
            <person name="Submissions S."/>
        </authorList>
    </citation>
    <scope>NUCLEOTIDE SEQUENCE [LARGE SCALE GENOMIC DNA]</scope>
    <source>
        <strain evidence="7">ATCC 25963</strain>
    </source>
</reference>
<dbReference type="PRINTS" id="PR00039">
    <property type="entry name" value="HTHLYSR"/>
</dbReference>
<sequence>MYTIRFGGYIQEMDTSEVRLDWLRAFLAVVETGGFTAAAARLHLSQPALHTQVKQLAGWAGPLYRFEGRTLRLTPRGQEVEVLAREVLGAVDRFAARATGKVATVPVVSAGRALQLYVLAHALRGWSGPLSLRTEDRPATVEAVRSGRAHLGLTSLLEADPELDGTRVLEVGQVAIVPEHDPLAQRRQIRARALAGRPLILPPAGRTHRATLAAALGGDLHVAVEVDGWELMTHYASLGLGLTVVNSYIPTPPGTVAVPVVDLPRLQVHLIKRKRAPVIAEVAALEAHVRKHLAQGTGAARGRG</sequence>
<evidence type="ECO:0000313" key="6">
    <source>
        <dbReference type="EMBL" id="SFF21372.1"/>
    </source>
</evidence>
<protein>
    <submittedName>
        <fullName evidence="6">DNA-binding transcriptional regulator, LysR family</fullName>
    </submittedName>
</protein>
<proteinExistence type="inferred from homology"/>
<keyword evidence="2" id="KW-0805">Transcription regulation</keyword>
<dbReference type="Pfam" id="PF03466">
    <property type="entry name" value="LysR_substrate"/>
    <property type="match status" value="1"/>
</dbReference>
<dbReference type="Gene3D" id="1.10.10.10">
    <property type="entry name" value="Winged helix-like DNA-binding domain superfamily/Winged helix DNA-binding domain"/>
    <property type="match status" value="1"/>
</dbReference>
<keyword evidence="3 6" id="KW-0238">DNA-binding</keyword>
<accession>A0A1I2GVA3</accession>
<organism evidence="6 7">
    <name type="scientific">Nannocystis exedens</name>
    <dbReference type="NCBI Taxonomy" id="54"/>
    <lineage>
        <taxon>Bacteria</taxon>
        <taxon>Pseudomonadati</taxon>
        <taxon>Myxococcota</taxon>
        <taxon>Polyangia</taxon>
        <taxon>Nannocystales</taxon>
        <taxon>Nannocystaceae</taxon>
        <taxon>Nannocystis</taxon>
    </lineage>
</organism>
<evidence type="ECO:0000256" key="3">
    <source>
        <dbReference type="ARBA" id="ARBA00023125"/>
    </source>
</evidence>
<dbReference type="SUPFAM" id="SSF46785">
    <property type="entry name" value="Winged helix' DNA-binding domain"/>
    <property type="match status" value="1"/>
</dbReference>
<dbReference type="PANTHER" id="PTHR30346:SF29">
    <property type="entry name" value="LYSR SUBSTRATE-BINDING"/>
    <property type="match status" value="1"/>
</dbReference>
<dbReference type="SUPFAM" id="SSF53850">
    <property type="entry name" value="Periplasmic binding protein-like II"/>
    <property type="match status" value="1"/>
</dbReference>
<dbReference type="InterPro" id="IPR036388">
    <property type="entry name" value="WH-like_DNA-bd_sf"/>
</dbReference>
<dbReference type="PANTHER" id="PTHR30346">
    <property type="entry name" value="TRANSCRIPTIONAL DUAL REGULATOR HCAR-RELATED"/>
    <property type="match status" value="1"/>
</dbReference>
<evidence type="ECO:0000256" key="2">
    <source>
        <dbReference type="ARBA" id="ARBA00023015"/>
    </source>
</evidence>
<keyword evidence="7" id="KW-1185">Reference proteome</keyword>
<dbReference type="Pfam" id="PF00126">
    <property type="entry name" value="HTH_1"/>
    <property type="match status" value="1"/>
</dbReference>
<dbReference type="PROSITE" id="PS50931">
    <property type="entry name" value="HTH_LYSR"/>
    <property type="match status" value="1"/>
</dbReference>